<protein>
    <recommendedName>
        <fullName evidence="5">5-formyltetrahydrofolate cyclo-ligase</fullName>
        <ecNumber evidence="5">6.3.3.2</ecNumber>
    </recommendedName>
</protein>
<keyword evidence="7" id="KW-1185">Reference proteome</keyword>
<keyword evidence="6" id="KW-0436">Ligase</keyword>
<keyword evidence="5" id="KW-0460">Magnesium</keyword>
<evidence type="ECO:0000313" key="7">
    <source>
        <dbReference type="Proteomes" id="UP000061660"/>
    </source>
</evidence>
<dbReference type="NCBIfam" id="TIGR02727">
    <property type="entry name" value="MTHFS_bact"/>
    <property type="match status" value="1"/>
</dbReference>
<dbReference type="EMBL" id="CP013652">
    <property type="protein sequence ID" value="ALS24181.1"/>
    <property type="molecule type" value="Genomic_DNA"/>
</dbReference>
<dbReference type="OrthoDB" id="9801938at2"/>
<comment type="similarity">
    <text evidence="1 5">Belongs to the 5-formyltetrahydrofolate cyclo-ligase family.</text>
</comment>
<organism evidence="6 7">
    <name type="scientific">Paenibacillus naphthalenovorans</name>
    <dbReference type="NCBI Taxonomy" id="162209"/>
    <lineage>
        <taxon>Bacteria</taxon>
        <taxon>Bacillati</taxon>
        <taxon>Bacillota</taxon>
        <taxon>Bacilli</taxon>
        <taxon>Bacillales</taxon>
        <taxon>Paenibacillaceae</taxon>
        <taxon>Paenibacillus</taxon>
    </lineage>
</organism>
<dbReference type="GO" id="GO:0009396">
    <property type="term" value="P:folic acid-containing compound biosynthetic process"/>
    <property type="evidence" value="ECO:0007669"/>
    <property type="project" value="TreeGrafter"/>
</dbReference>
<dbReference type="AlphaFoldDB" id="A0A0U2W9K3"/>
<dbReference type="GO" id="GO:0030272">
    <property type="term" value="F:5-formyltetrahydrofolate cyclo-ligase activity"/>
    <property type="evidence" value="ECO:0007669"/>
    <property type="project" value="UniProtKB-EC"/>
</dbReference>
<dbReference type="Proteomes" id="UP000061660">
    <property type="component" value="Chromosome"/>
</dbReference>
<dbReference type="Pfam" id="PF01812">
    <property type="entry name" value="5-FTHF_cyc-lig"/>
    <property type="match status" value="1"/>
</dbReference>
<keyword evidence="5" id="KW-0479">Metal-binding</keyword>
<dbReference type="KEGG" id="pnp:IJ22_38500"/>
<evidence type="ECO:0000256" key="2">
    <source>
        <dbReference type="ARBA" id="ARBA00022741"/>
    </source>
</evidence>
<dbReference type="InterPro" id="IPR002698">
    <property type="entry name" value="FTHF_cligase"/>
</dbReference>
<proteinExistence type="inferred from homology"/>
<comment type="catalytic activity">
    <reaction evidence="5">
        <text>(6S)-5-formyl-5,6,7,8-tetrahydrofolate + ATP = (6R)-5,10-methenyltetrahydrofolate + ADP + phosphate</text>
        <dbReference type="Rhea" id="RHEA:10488"/>
        <dbReference type="ChEBI" id="CHEBI:30616"/>
        <dbReference type="ChEBI" id="CHEBI:43474"/>
        <dbReference type="ChEBI" id="CHEBI:57455"/>
        <dbReference type="ChEBI" id="CHEBI:57457"/>
        <dbReference type="ChEBI" id="CHEBI:456216"/>
        <dbReference type="EC" id="6.3.3.2"/>
    </reaction>
</comment>
<dbReference type="PANTHER" id="PTHR23407">
    <property type="entry name" value="ATPASE INHIBITOR/5-FORMYLTETRAHYDROFOLATE CYCLO-LIGASE"/>
    <property type="match status" value="1"/>
</dbReference>
<dbReference type="GO" id="GO:0005524">
    <property type="term" value="F:ATP binding"/>
    <property type="evidence" value="ECO:0007669"/>
    <property type="project" value="UniProtKB-KW"/>
</dbReference>
<feature type="binding site" evidence="4">
    <location>
        <position position="61"/>
    </location>
    <ligand>
        <name>substrate</name>
    </ligand>
</feature>
<dbReference type="PIRSF" id="PIRSF006806">
    <property type="entry name" value="FTHF_cligase"/>
    <property type="match status" value="1"/>
</dbReference>
<keyword evidence="2 4" id="KW-0547">Nucleotide-binding</keyword>
<accession>A0A0U2W9K3</accession>
<evidence type="ECO:0000256" key="3">
    <source>
        <dbReference type="ARBA" id="ARBA00022840"/>
    </source>
</evidence>
<reference evidence="6 7" key="2">
    <citation type="journal article" date="2016" name="Genome Announc.">
        <title>Complete Genome Sequences of Two Interactive Moderate Thermophiles, Paenibacillus napthalenovorans 32O-Y and Paenibacillus sp. 32O-W.</title>
        <authorList>
            <person name="Butler R.R.III."/>
            <person name="Wang J."/>
            <person name="Stark B.C."/>
            <person name="Pombert J.F."/>
        </authorList>
    </citation>
    <scope>NUCLEOTIDE SEQUENCE [LARGE SCALE GENOMIC DNA]</scope>
    <source>
        <strain evidence="6 7">32O-Y</strain>
    </source>
</reference>
<feature type="binding site" evidence="4">
    <location>
        <begin position="145"/>
        <end position="153"/>
    </location>
    <ligand>
        <name>ATP</name>
        <dbReference type="ChEBI" id="CHEBI:30616"/>
    </ligand>
</feature>
<dbReference type="InterPro" id="IPR024185">
    <property type="entry name" value="FTHF_cligase-like_sf"/>
</dbReference>
<sequence>MNIKERKIELRHQAEAVRAAIAEEERQRKSRIICDKVIERLEQLLEPGEPVRWRPTLFTYMPIKTEVDVTPVLEACWKRQWRVVVPKVVPAYKQLKLYEVRSYTDLQQGTWGIREPVPRAKQLFDIRQINVALVPGLAFDMNMGRLGYGGGFYDRFMQQYVRTGLPKPYIIAAAFEDQLVPEVPMGLFDFRINELITESRNIMERSSEADV</sequence>
<evidence type="ECO:0000256" key="4">
    <source>
        <dbReference type="PIRSR" id="PIRSR006806-1"/>
    </source>
</evidence>
<dbReference type="PATRIC" id="fig|162209.4.peg.4098"/>
<dbReference type="STRING" id="162209.IJ22_38500"/>
<dbReference type="SUPFAM" id="SSF100950">
    <property type="entry name" value="NagB/RpiA/CoA transferase-like"/>
    <property type="match status" value="1"/>
</dbReference>
<dbReference type="Gene3D" id="3.40.50.10420">
    <property type="entry name" value="NagB/RpiA/CoA transferase-like"/>
    <property type="match status" value="1"/>
</dbReference>
<evidence type="ECO:0000256" key="5">
    <source>
        <dbReference type="RuleBase" id="RU361279"/>
    </source>
</evidence>
<keyword evidence="3 4" id="KW-0067">ATP-binding</keyword>
<dbReference type="GO" id="GO:0046872">
    <property type="term" value="F:metal ion binding"/>
    <property type="evidence" value="ECO:0007669"/>
    <property type="project" value="UniProtKB-KW"/>
</dbReference>
<evidence type="ECO:0000256" key="1">
    <source>
        <dbReference type="ARBA" id="ARBA00010638"/>
    </source>
</evidence>
<gene>
    <name evidence="6" type="ORF">IJ22_38500</name>
</gene>
<dbReference type="PANTHER" id="PTHR23407:SF1">
    <property type="entry name" value="5-FORMYLTETRAHYDROFOLATE CYCLO-LIGASE"/>
    <property type="match status" value="1"/>
</dbReference>
<feature type="binding site" evidence="4">
    <location>
        <position position="66"/>
    </location>
    <ligand>
        <name>substrate</name>
    </ligand>
</feature>
<reference evidence="7" key="1">
    <citation type="submission" date="2015-12" db="EMBL/GenBank/DDBJ databases">
        <title>Complete genome sequences of two moderately thermophilic Paenibacillus species.</title>
        <authorList>
            <person name="Butler R.III."/>
            <person name="Wang J."/>
            <person name="Stark B.C."/>
            <person name="Pombert J.-F."/>
        </authorList>
    </citation>
    <scope>NUCLEOTIDE SEQUENCE [LARGE SCALE GENOMIC DNA]</scope>
    <source>
        <strain evidence="7">32O-Y</strain>
    </source>
</reference>
<dbReference type="GO" id="GO:0035999">
    <property type="term" value="P:tetrahydrofolate interconversion"/>
    <property type="evidence" value="ECO:0007669"/>
    <property type="project" value="TreeGrafter"/>
</dbReference>
<evidence type="ECO:0000313" key="6">
    <source>
        <dbReference type="EMBL" id="ALS24181.1"/>
    </source>
</evidence>
<comment type="cofactor">
    <cofactor evidence="5">
        <name>Mg(2+)</name>
        <dbReference type="ChEBI" id="CHEBI:18420"/>
    </cofactor>
</comment>
<feature type="binding site" evidence="4">
    <location>
        <begin position="7"/>
        <end position="11"/>
    </location>
    <ligand>
        <name>ATP</name>
        <dbReference type="ChEBI" id="CHEBI:30616"/>
    </ligand>
</feature>
<name>A0A0U2W9K3_9BACL</name>
<dbReference type="RefSeq" id="WP_054820235.1">
    <property type="nucleotide sequence ID" value="NZ_CP013652.1"/>
</dbReference>
<dbReference type="EC" id="6.3.3.2" evidence="5"/>
<dbReference type="InterPro" id="IPR037171">
    <property type="entry name" value="NagB/RpiA_transferase-like"/>
</dbReference>